<evidence type="ECO:0000313" key="1">
    <source>
        <dbReference type="EMBL" id="WOL04307.1"/>
    </source>
</evidence>
<protein>
    <submittedName>
        <fullName evidence="1">Uncharacterized protein</fullName>
    </submittedName>
</protein>
<proteinExistence type="predicted"/>
<dbReference type="EMBL" id="CP136893">
    <property type="protein sequence ID" value="WOL04307.1"/>
    <property type="molecule type" value="Genomic_DNA"/>
</dbReference>
<reference evidence="1 2" key="1">
    <citation type="submission" date="2023-10" db="EMBL/GenBank/DDBJ databases">
        <title>Chromosome-scale genome assembly provides insights into flower coloration mechanisms of Canna indica.</title>
        <authorList>
            <person name="Li C."/>
        </authorList>
    </citation>
    <scope>NUCLEOTIDE SEQUENCE [LARGE SCALE GENOMIC DNA]</scope>
    <source>
        <tissue evidence="1">Flower</tissue>
    </source>
</reference>
<dbReference type="Proteomes" id="UP001327560">
    <property type="component" value="Chromosome 4"/>
</dbReference>
<organism evidence="1 2">
    <name type="scientific">Canna indica</name>
    <name type="common">Indian-shot</name>
    <dbReference type="NCBI Taxonomy" id="4628"/>
    <lineage>
        <taxon>Eukaryota</taxon>
        <taxon>Viridiplantae</taxon>
        <taxon>Streptophyta</taxon>
        <taxon>Embryophyta</taxon>
        <taxon>Tracheophyta</taxon>
        <taxon>Spermatophyta</taxon>
        <taxon>Magnoliopsida</taxon>
        <taxon>Liliopsida</taxon>
        <taxon>Zingiberales</taxon>
        <taxon>Cannaceae</taxon>
        <taxon>Canna</taxon>
    </lineage>
</organism>
<dbReference type="AlphaFoldDB" id="A0AAQ3KD82"/>
<sequence length="203" mass="23316">MDRFQFCAIPKLMELKLKCVEPKALHLEVPSLYKCDLTIKKAGAVIKVDKFHNLRFLRIESLDLCSLALVFAENTTIKQLEMEAYRSSHYLDIEEQHSVDLFSTFPNLVELVLGPRAWFILPESLRFSGELRSLKKLVVHIPLHEIDTTMISWKLFPLLTYANLCRIVMLVPSSACIDIRASAITKCISNFPHIRWTWGALKG</sequence>
<name>A0AAQ3KD82_9LILI</name>
<evidence type="ECO:0000313" key="2">
    <source>
        <dbReference type="Proteomes" id="UP001327560"/>
    </source>
</evidence>
<gene>
    <name evidence="1" type="ORF">Cni_G13028</name>
</gene>
<accession>A0AAQ3KD82</accession>
<keyword evidence="2" id="KW-1185">Reference proteome</keyword>